<dbReference type="STRING" id="320771.Cflav_PD5085"/>
<evidence type="ECO:0000313" key="1">
    <source>
        <dbReference type="EMBL" id="EEF62450.1"/>
    </source>
</evidence>
<comment type="caution">
    <text evidence="1">The sequence shown here is derived from an EMBL/GenBank/DDBJ whole genome shotgun (WGS) entry which is preliminary data.</text>
</comment>
<keyword evidence="2" id="KW-1185">Reference proteome</keyword>
<protein>
    <submittedName>
        <fullName evidence="1">Uncharacterized protein</fullName>
    </submittedName>
</protein>
<dbReference type="AlphaFoldDB" id="B9XBY2"/>
<gene>
    <name evidence="1" type="ORF">Cflav_PD5085</name>
</gene>
<evidence type="ECO:0000313" key="2">
    <source>
        <dbReference type="Proteomes" id="UP000003688"/>
    </source>
</evidence>
<name>B9XBY2_PEDPL</name>
<accession>B9XBY2</accession>
<proteinExistence type="predicted"/>
<sequence>MNDPKLCGGRILRSADPLNLEMPFEKLESFITGTVRCKSSRDTS</sequence>
<organism evidence="1 2">
    <name type="scientific">Pedosphaera parvula (strain Ellin514)</name>
    <dbReference type="NCBI Taxonomy" id="320771"/>
    <lineage>
        <taxon>Bacteria</taxon>
        <taxon>Pseudomonadati</taxon>
        <taxon>Verrucomicrobiota</taxon>
        <taxon>Pedosphaerae</taxon>
        <taxon>Pedosphaerales</taxon>
        <taxon>Pedosphaeraceae</taxon>
        <taxon>Pedosphaera</taxon>
    </lineage>
</organism>
<dbReference type="EMBL" id="ABOX02000004">
    <property type="protein sequence ID" value="EEF62450.1"/>
    <property type="molecule type" value="Genomic_DNA"/>
</dbReference>
<dbReference type="Proteomes" id="UP000003688">
    <property type="component" value="Unassembled WGS sequence"/>
</dbReference>
<reference evidence="1 2" key="1">
    <citation type="journal article" date="2011" name="J. Bacteriol.">
        <title>Genome sequence of 'Pedosphaera parvula' Ellin514, an aerobic Verrucomicrobial isolate from pasture soil.</title>
        <authorList>
            <person name="Kant R."/>
            <person name="van Passel M.W."/>
            <person name="Sangwan P."/>
            <person name="Palva A."/>
            <person name="Lucas S."/>
            <person name="Copeland A."/>
            <person name="Lapidus A."/>
            <person name="Glavina Del Rio T."/>
            <person name="Dalin E."/>
            <person name="Tice H."/>
            <person name="Bruce D."/>
            <person name="Goodwin L."/>
            <person name="Pitluck S."/>
            <person name="Chertkov O."/>
            <person name="Larimer F.W."/>
            <person name="Land M.L."/>
            <person name="Hauser L."/>
            <person name="Brettin T.S."/>
            <person name="Detter J.C."/>
            <person name="Han S."/>
            <person name="de Vos W.M."/>
            <person name="Janssen P.H."/>
            <person name="Smidt H."/>
        </authorList>
    </citation>
    <scope>NUCLEOTIDE SEQUENCE [LARGE SCALE GENOMIC DNA]</scope>
    <source>
        <strain evidence="1 2">Ellin514</strain>
    </source>
</reference>